<evidence type="ECO:0000313" key="3">
    <source>
        <dbReference type="Proteomes" id="UP000061569"/>
    </source>
</evidence>
<name>A0A0S2DFU9_LYSEN</name>
<dbReference type="AlphaFoldDB" id="A0A0S2DFU9"/>
<dbReference type="OrthoDB" id="9945155at2"/>
<evidence type="ECO:0000313" key="2">
    <source>
        <dbReference type="EMBL" id="ALN57230.1"/>
    </source>
</evidence>
<dbReference type="KEGG" id="lez:GLE_1878"/>
<protein>
    <submittedName>
        <fullName evidence="2">Uncharacterized protein</fullName>
    </submittedName>
</protein>
<evidence type="ECO:0000256" key="1">
    <source>
        <dbReference type="SAM" id="MobiDB-lite"/>
    </source>
</evidence>
<dbReference type="EMBL" id="CP013140">
    <property type="protein sequence ID" value="ALN57230.1"/>
    <property type="molecule type" value="Genomic_DNA"/>
</dbReference>
<sequence>MRQRGDLPESAPGPAGAGEDAGAMAPAWPREPISAQRLRDAEVAQAQATLKRELVRVYAQACGACKPKQ</sequence>
<dbReference type="Proteomes" id="UP000061569">
    <property type="component" value="Chromosome"/>
</dbReference>
<feature type="compositionally biased region" description="Low complexity" evidence="1">
    <location>
        <begin position="8"/>
        <end position="27"/>
    </location>
</feature>
<feature type="region of interest" description="Disordered" evidence="1">
    <location>
        <begin position="1"/>
        <end position="29"/>
    </location>
</feature>
<reference evidence="2 3" key="1">
    <citation type="submission" date="2015-11" db="EMBL/GenBank/DDBJ databases">
        <title>Genome sequences of Lysobacter enzymogenes strain C3 and Lysobacter antibioticus ATCC 29479.</title>
        <authorList>
            <person name="Kobayashi D.Y."/>
        </authorList>
    </citation>
    <scope>NUCLEOTIDE SEQUENCE [LARGE SCALE GENOMIC DNA]</scope>
    <source>
        <strain evidence="2 3">C3</strain>
    </source>
</reference>
<proteinExistence type="predicted"/>
<organism evidence="2 3">
    <name type="scientific">Lysobacter enzymogenes</name>
    <dbReference type="NCBI Taxonomy" id="69"/>
    <lineage>
        <taxon>Bacteria</taxon>
        <taxon>Pseudomonadati</taxon>
        <taxon>Pseudomonadota</taxon>
        <taxon>Gammaproteobacteria</taxon>
        <taxon>Lysobacterales</taxon>
        <taxon>Lysobacteraceae</taxon>
        <taxon>Lysobacter</taxon>
    </lineage>
</organism>
<dbReference type="PATRIC" id="fig|69.6.peg.1849"/>
<gene>
    <name evidence="2" type="ORF">GLE_1878</name>
</gene>
<accession>A0A0S2DFU9</accession>
<dbReference type="RefSeq" id="WP_138884855.1">
    <property type="nucleotide sequence ID" value="NZ_CP067396.1"/>
</dbReference>